<accession>A0A8J4UXC5</accession>
<dbReference type="OrthoDB" id="17104at2759"/>
<reference evidence="3" key="1">
    <citation type="submission" date="2020-01" db="EMBL/GenBank/DDBJ databases">
        <title>Development of genomics and gene disruption for Polysphondylium violaceum indicates a role for the polyketide synthase stlB in stalk morphogenesis.</title>
        <authorList>
            <person name="Narita B."/>
            <person name="Kawabe Y."/>
            <person name="Kin K."/>
            <person name="Saito T."/>
            <person name="Gibbs R."/>
            <person name="Kuspa A."/>
            <person name="Muzny D."/>
            <person name="Queller D."/>
            <person name="Richards S."/>
            <person name="Strassman J."/>
            <person name="Sucgang R."/>
            <person name="Worley K."/>
            <person name="Schaap P."/>
        </authorList>
    </citation>
    <scope>NUCLEOTIDE SEQUENCE</scope>
    <source>
        <strain evidence="3">QSvi11</strain>
    </source>
</reference>
<evidence type="ECO:0000256" key="1">
    <source>
        <dbReference type="SAM" id="SignalP"/>
    </source>
</evidence>
<feature type="domain" description="Carbohydrate binding" evidence="2">
    <location>
        <begin position="57"/>
        <end position="143"/>
    </location>
</feature>
<evidence type="ECO:0000313" key="3">
    <source>
        <dbReference type="EMBL" id="KAF2078451.1"/>
    </source>
</evidence>
<dbReference type="PANTHER" id="PTHR33239">
    <property type="entry name" value="CELLULOSE-BINDING DOMAIN-CONTAINING PROTEIN-RELATED"/>
    <property type="match status" value="1"/>
</dbReference>
<protein>
    <recommendedName>
        <fullName evidence="2">Carbohydrate binding domain-containing protein</fullName>
    </recommendedName>
</protein>
<dbReference type="EMBL" id="AJWJ01000004">
    <property type="protein sequence ID" value="KAF2078451.1"/>
    <property type="molecule type" value="Genomic_DNA"/>
</dbReference>
<dbReference type="Pfam" id="PF09478">
    <property type="entry name" value="CBM49"/>
    <property type="match status" value="1"/>
</dbReference>
<dbReference type="GO" id="GO:0031012">
    <property type="term" value="C:extracellular matrix"/>
    <property type="evidence" value="ECO:0007669"/>
    <property type="project" value="TreeGrafter"/>
</dbReference>
<keyword evidence="1" id="KW-0732">Signal</keyword>
<organism evidence="3 4">
    <name type="scientific">Polysphondylium violaceum</name>
    <dbReference type="NCBI Taxonomy" id="133409"/>
    <lineage>
        <taxon>Eukaryota</taxon>
        <taxon>Amoebozoa</taxon>
        <taxon>Evosea</taxon>
        <taxon>Eumycetozoa</taxon>
        <taxon>Dictyostelia</taxon>
        <taxon>Dictyosteliales</taxon>
        <taxon>Dictyosteliaceae</taxon>
        <taxon>Polysphondylium</taxon>
    </lineage>
</organism>
<dbReference type="PANTHER" id="PTHR33239:SF9">
    <property type="entry name" value="CARBOHYDRATE BINDING DOMAIN-CONTAINING PROTEIN-RELATED"/>
    <property type="match status" value="1"/>
</dbReference>
<dbReference type="SMART" id="SM01063">
    <property type="entry name" value="CBM49"/>
    <property type="match status" value="1"/>
</dbReference>
<evidence type="ECO:0000259" key="2">
    <source>
        <dbReference type="SMART" id="SM01063"/>
    </source>
</evidence>
<dbReference type="InterPro" id="IPR052879">
    <property type="entry name" value="Dd_Spore_Germination_Stalk"/>
</dbReference>
<name>A0A8J4UXC5_9MYCE</name>
<gene>
    <name evidence="3" type="ORF">CYY_000201</name>
</gene>
<feature type="chain" id="PRO_5035240868" description="Carbohydrate binding domain-containing protein" evidence="1">
    <location>
        <begin position="22"/>
        <end position="156"/>
    </location>
</feature>
<dbReference type="GO" id="GO:0030246">
    <property type="term" value="F:carbohydrate binding"/>
    <property type="evidence" value="ECO:0007669"/>
    <property type="project" value="InterPro"/>
</dbReference>
<comment type="caution">
    <text evidence="3">The sequence shown here is derived from an EMBL/GenBank/DDBJ whole genome shotgun (WGS) entry which is preliminary data.</text>
</comment>
<dbReference type="InterPro" id="IPR019028">
    <property type="entry name" value="CBM_49"/>
</dbReference>
<proteinExistence type="predicted"/>
<keyword evidence="4" id="KW-1185">Reference proteome</keyword>
<dbReference type="Proteomes" id="UP000695562">
    <property type="component" value="Unassembled WGS sequence"/>
</dbReference>
<sequence length="156" mass="17024">MKFLLVLVASLIALTIPSIFASHELCGGLYQCPDKYSCLNDVQYGGIYSCLMTTDELNITQTVTSRWADNNGEIPYAQIIVQLKNIGNRTLSDVILSPLCLDSLKDSNALWGVSYADCKVHLPEYSNLAPNAVLTFGYIAKGNDSLPMSVEQVVAL</sequence>
<dbReference type="GO" id="GO:0005201">
    <property type="term" value="F:extracellular matrix structural constituent"/>
    <property type="evidence" value="ECO:0007669"/>
    <property type="project" value="TreeGrafter"/>
</dbReference>
<dbReference type="GO" id="GO:0030198">
    <property type="term" value="P:extracellular matrix organization"/>
    <property type="evidence" value="ECO:0007669"/>
    <property type="project" value="TreeGrafter"/>
</dbReference>
<dbReference type="AlphaFoldDB" id="A0A8J4UXC5"/>
<feature type="signal peptide" evidence="1">
    <location>
        <begin position="1"/>
        <end position="21"/>
    </location>
</feature>
<evidence type="ECO:0000313" key="4">
    <source>
        <dbReference type="Proteomes" id="UP000695562"/>
    </source>
</evidence>